<evidence type="ECO:0000256" key="5">
    <source>
        <dbReference type="SAM" id="Phobius"/>
    </source>
</evidence>
<dbReference type="InterPro" id="IPR001129">
    <property type="entry name" value="Membr-assoc_MAPEG"/>
</dbReference>
<dbReference type="PANTHER" id="PTHR35371">
    <property type="entry name" value="INNER MEMBRANE PROTEIN"/>
    <property type="match status" value="1"/>
</dbReference>
<proteinExistence type="predicted"/>
<keyword evidence="3 5" id="KW-1133">Transmembrane helix</keyword>
<keyword evidence="7" id="KW-1185">Reference proteome</keyword>
<keyword evidence="4 5" id="KW-0472">Membrane</keyword>
<sequence>MPMELPTELSLLVWSVILCLVQMVVSAVTLQTQVGLPTLAGNREGMPTALGLAGRAQRAHRNMLENLPLFAALVLIVQVTGHSAPMTVLGAQLFFWARLAYAVIYLVGIPWLRTASWAVSMVGIVLLIVELI</sequence>
<protein>
    <submittedName>
        <fullName evidence="6">MAPEG family protein</fullName>
    </submittedName>
</protein>
<dbReference type="EMBL" id="JAXCLX010000002">
    <property type="protein sequence ID" value="MDY0873250.1"/>
    <property type="molecule type" value="Genomic_DNA"/>
</dbReference>
<feature type="transmembrane region" description="Helical" evidence="5">
    <location>
        <begin position="67"/>
        <end position="96"/>
    </location>
</feature>
<dbReference type="SUPFAM" id="SSF161084">
    <property type="entry name" value="MAPEG domain-like"/>
    <property type="match status" value="1"/>
</dbReference>
<dbReference type="RefSeq" id="WP_320501711.1">
    <property type="nucleotide sequence ID" value="NZ_JAXCLX010000002.1"/>
</dbReference>
<organism evidence="6 7">
    <name type="scientific">Dongia rigui</name>
    <dbReference type="NCBI Taxonomy" id="940149"/>
    <lineage>
        <taxon>Bacteria</taxon>
        <taxon>Pseudomonadati</taxon>
        <taxon>Pseudomonadota</taxon>
        <taxon>Alphaproteobacteria</taxon>
        <taxon>Rhodospirillales</taxon>
        <taxon>Dongiaceae</taxon>
        <taxon>Dongia</taxon>
    </lineage>
</organism>
<dbReference type="PANTHER" id="PTHR35371:SF1">
    <property type="entry name" value="BLR7753 PROTEIN"/>
    <property type="match status" value="1"/>
</dbReference>
<comment type="caution">
    <text evidence="6">The sequence shown here is derived from an EMBL/GenBank/DDBJ whole genome shotgun (WGS) entry which is preliminary data.</text>
</comment>
<evidence type="ECO:0000313" key="6">
    <source>
        <dbReference type="EMBL" id="MDY0873250.1"/>
    </source>
</evidence>
<evidence type="ECO:0000256" key="4">
    <source>
        <dbReference type="ARBA" id="ARBA00023136"/>
    </source>
</evidence>
<feature type="transmembrane region" description="Helical" evidence="5">
    <location>
        <begin position="12"/>
        <end position="30"/>
    </location>
</feature>
<keyword evidence="2 5" id="KW-0812">Transmembrane</keyword>
<comment type="subcellular location">
    <subcellularLocation>
        <location evidence="1">Membrane</location>
    </subcellularLocation>
</comment>
<evidence type="ECO:0000256" key="1">
    <source>
        <dbReference type="ARBA" id="ARBA00004370"/>
    </source>
</evidence>
<reference evidence="6 7" key="1">
    <citation type="journal article" date="2013" name="Antonie Van Leeuwenhoek">
        <title>Dongia rigui sp. nov., isolated from freshwater of a large wetland in Korea.</title>
        <authorList>
            <person name="Baik K.S."/>
            <person name="Hwang Y.M."/>
            <person name="Choi J.S."/>
            <person name="Kwon J."/>
            <person name="Seong C.N."/>
        </authorList>
    </citation>
    <scope>NUCLEOTIDE SEQUENCE [LARGE SCALE GENOMIC DNA]</scope>
    <source>
        <strain evidence="6 7">04SU4-P</strain>
    </source>
</reference>
<name>A0ABU5E115_9PROT</name>
<dbReference type="Gene3D" id="1.20.120.550">
    <property type="entry name" value="Membrane associated eicosanoid/glutathione metabolism-like domain"/>
    <property type="match status" value="1"/>
</dbReference>
<gene>
    <name evidence="6" type="ORF">SMD31_15010</name>
</gene>
<dbReference type="Proteomes" id="UP001271769">
    <property type="component" value="Unassembled WGS sequence"/>
</dbReference>
<evidence type="ECO:0000256" key="2">
    <source>
        <dbReference type="ARBA" id="ARBA00022692"/>
    </source>
</evidence>
<dbReference type="InterPro" id="IPR023352">
    <property type="entry name" value="MAPEG-like_dom_sf"/>
</dbReference>
<feature type="transmembrane region" description="Helical" evidence="5">
    <location>
        <begin position="102"/>
        <end position="129"/>
    </location>
</feature>
<evidence type="ECO:0000256" key="3">
    <source>
        <dbReference type="ARBA" id="ARBA00022989"/>
    </source>
</evidence>
<evidence type="ECO:0000313" key="7">
    <source>
        <dbReference type="Proteomes" id="UP001271769"/>
    </source>
</evidence>
<dbReference type="Pfam" id="PF01124">
    <property type="entry name" value="MAPEG"/>
    <property type="match status" value="1"/>
</dbReference>
<accession>A0ABU5E115</accession>